<comment type="similarity">
    <text evidence="8 9">Belongs to the TRAP transporter small permease family.</text>
</comment>
<accession>A0A7W6RGM5</accession>
<keyword evidence="5 9" id="KW-0812">Transmembrane</keyword>
<keyword evidence="7 9" id="KW-0472">Membrane</keyword>
<evidence type="ECO:0000256" key="6">
    <source>
        <dbReference type="ARBA" id="ARBA00022989"/>
    </source>
</evidence>
<comment type="function">
    <text evidence="9">Part of the tripartite ATP-independent periplasmic (TRAP) transport system.</text>
</comment>
<evidence type="ECO:0000256" key="4">
    <source>
        <dbReference type="ARBA" id="ARBA00022519"/>
    </source>
</evidence>
<evidence type="ECO:0000313" key="11">
    <source>
        <dbReference type="EMBL" id="MBB4267493.1"/>
    </source>
</evidence>
<dbReference type="InterPro" id="IPR055348">
    <property type="entry name" value="DctQ"/>
</dbReference>
<protein>
    <recommendedName>
        <fullName evidence="9">TRAP transporter small permease protein</fullName>
    </recommendedName>
</protein>
<evidence type="ECO:0000256" key="8">
    <source>
        <dbReference type="ARBA" id="ARBA00038436"/>
    </source>
</evidence>
<dbReference type="RefSeq" id="WP_184046940.1">
    <property type="nucleotide sequence ID" value="NZ_JACIGK010000027.1"/>
</dbReference>
<sequence>MHTDTRQADDDAPAPERPPFRIEEAIGAAAMALICVISFANVVVRYATNVSFAFTEEISVFLLVVLTFVGAALAFANRDHIRITVVVQRLGPLGRRLCDGLTLAAGTLMFGALVWFGAGLTWDEYVYGETSPALGWPTWIYTLWLPLLCVAVLGRLWGPVLAGLRRRGRAGDAP</sequence>
<keyword evidence="2 9" id="KW-0813">Transport</keyword>
<evidence type="ECO:0000256" key="5">
    <source>
        <dbReference type="ARBA" id="ARBA00022692"/>
    </source>
</evidence>
<proteinExistence type="inferred from homology"/>
<keyword evidence="12" id="KW-1185">Reference proteome</keyword>
<dbReference type="PANTHER" id="PTHR35011:SF2">
    <property type="entry name" value="2,3-DIKETO-L-GULONATE TRAP TRANSPORTER SMALL PERMEASE PROTEIN YIAM"/>
    <property type="match status" value="1"/>
</dbReference>
<dbReference type="PANTHER" id="PTHR35011">
    <property type="entry name" value="2,3-DIKETO-L-GULONATE TRAP TRANSPORTER SMALL PERMEASE PROTEIN YIAM"/>
    <property type="match status" value="1"/>
</dbReference>
<evidence type="ECO:0000259" key="10">
    <source>
        <dbReference type="Pfam" id="PF04290"/>
    </source>
</evidence>
<dbReference type="Proteomes" id="UP000554286">
    <property type="component" value="Unassembled WGS sequence"/>
</dbReference>
<dbReference type="InterPro" id="IPR007387">
    <property type="entry name" value="TRAP_DctQ"/>
</dbReference>
<dbReference type="GO" id="GO:0022857">
    <property type="term" value="F:transmembrane transporter activity"/>
    <property type="evidence" value="ECO:0007669"/>
    <property type="project" value="UniProtKB-UniRule"/>
</dbReference>
<gene>
    <name evidence="11" type="ORF">GGD89_003137</name>
</gene>
<keyword evidence="4 9" id="KW-0997">Cell inner membrane</keyword>
<evidence type="ECO:0000256" key="1">
    <source>
        <dbReference type="ARBA" id="ARBA00004429"/>
    </source>
</evidence>
<keyword evidence="3" id="KW-1003">Cell membrane</keyword>
<dbReference type="GO" id="GO:0005886">
    <property type="term" value="C:plasma membrane"/>
    <property type="evidence" value="ECO:0007669"/>
    <property type="project" value="UniProtKB-SubCell"/>
</dbReference>
<evidence type="ECO:0000256" key="7">
    <source>
        <dbReference type="ARBA" id="ARBA00023136"/>
    </source>
</evidence>
<evidence type="ECO:0000313" key="12">
    <source>
        <dbReference type="Proteomes" id="UP000554286"/>
    </source>
</evidence>
<dbReference type="Pfam" id="PF04290">
    <property type="entry name" value="DctQ"/>
    <property type="match status" value="1"/>
</dbReference>
<feature type="transmembrane region" description="Helical" evidence="9">
    <location>
        <begin position="58"/>
        <end position="76"/>
    </location>
</feature>
<name>A0A7W6RGM5_9PROT</name>
<keyword evidence="6 9" id="KW-1133">Transmembrane helix</keyword>
<feature type="transmembrane region" description="Helical" evidence="9">
    <location>
        <begin position="25"/>
        <end position="46"/>
    </location>
</feature>
<evidence type="ECO:0000256" key="2">
    <source>
        <dbReference type="ARBA" id="ARBA00022448"/>
    </source>
</evidence>
<evidence type="ECO:0000256" key="3">
    <source>
        <dbReference type="ARBA" id="ARBA00022475"/>
    </source>
</evidence>
<evidence type="ECO:0000256" key="9">
    <source>
        <dbReference type="RuleBase" id="RU369079"/>
    </source>
</evidence>
<dbReference type="AlphaFoldDB" id="A0A7W6RGM5"/>
<comment type="subcellular location">
    <subcellularLocation>
        <location evidence="1 9">Cell inner membrane</location>
        <topology evidence="1 9">Multi-pass membrane protein</topology>
    </subcellularLocation>
</comment>
<organism evidence="11 12">
    <name type="scientific">Roseospira visakhapatnamensis</name>
    <dbReference type="NCBI Taxonomy" id="390880"/>
    <lineage>
        <taxon>Bacteria</taxon>
        <taxon>Pseudomonadati</taxon>
        <taxon>Pseudomonadota</taxon>
        <taxon>Alphaproteobacteria</taxon>
        <taxon>Rhodospirillales</taxon>
        <taxon>Rhodospirillaceae</taxon>
        <taxon>Roseospira</taxon>
    </lineage>
</organism>
<feature type="transmembrane region" description="Helical" evidence="9">
    <location>
        <begin position="138"/>
        <end position="157"/>
    </location>
</feature>
<dbReference type="EMBL" id="JACIGK010000027">
    <property type="protein sequence ID" value="MBB4267493.1"/>
    <property type="molecule type" value="Genomic_DNA"/>
</dbReference>
<reference evidence="11 12" key="1">
    <citation type="submission" date="2020-08" db="EMBL/GenBank/DDBJ databases">
        <title>Genome sequencing of Purple Non-Sulfur Bacteria from various extreme environments.</title>
        <authorList>
            <person name="Mayer M."/>
        </authorList>
    </citation>
    <scope>NUCLEOTIDE SEQUENCE [LARGE SCALE GENOMIC DNA]</scope>
    <source>
        <strain evidence="11 12">JA131</strain>
    </source>
</reference>
<comment type="subunit">
    <text evidence="9">The complex comprises the extracytoplasmic solute receptor protein and the two transmembrane proteins.</text>
</comment>
<feature type="transmembrane region" description="Helical" evidence="9">
    <location>
        <begin position="97"/>
        <end position="118"/>
    </location>
</feature>
<feature type="domain" description="Tripartite ATP-independent periplasmic transporters DctQ component" evidence="10">
    <location>
        <begin position="34"/>
        <end position="153"/>
    </location>
</feature>
<comment type="caution">
    <text evidence="11">The sequence shown here is derived from an EMBL/GenBank/DDBJ whole genome shotgun (WGS) entry which is preliminary data.</text>
</comment>
<dbReference type="GO" id="GO:0015740">
    <property type="term" value="P:C4-dicarboxylate transport"/>
    <property type="evidence" value="ECO:0007669"/>
    <property type="project" value="TreeGrafter"/>
</dbReference>